<feature type="signal peptide" evidence="3">
    <location>
        <begin position="1"/>
        <end position="21"/>
    </location>
</feature>
<dbReference type="EMBL" id="CP050831">
    <property type="protein sequence ID" value="QIU93474.1"/>
    <property type="molecule type" value="Genomic_DNA"/>
</dbReference>
<dbReference type="RefSeq" id="WP_167960653.1">
    <property type="nucleotide sequence ID" value="NZ_CP050831.1"/>
</dbReference>
<sequence>MKKLAYIALAMTLSFSLGSCIDDEPSNNPITYGDGYITVLLSTDKAAYKPGESVQLSLNNLPEGQVTIRYKHLNEVLSEAPLTGKSWSWTPPANDFKGYMVDLYTVDSGEEVVLSSIAIDVSSDPARFPRNGFLSEYGKMSEKEIDKVMDNLNRHHINYVQYQDWHYKHHKPLAGSASSPMEVWKDIINRDCYRSTVQGYIDAGHKRGMKSLFYNLAYGALNDAADDGVKENWYLFKDKNHGNKDYHPLGSPFKSNIYLTNPALQEWRDYMVQQNNDVYEVFDFDGYQIDQLGDRGTLYNYDGNAVNLASTFPAFIKAMKEAQPEKSLVMNAVSQYGQKDLIANSPVDFLYTEVWDKPTSNGFSILSGVITDNDKWSNGKKTVLAAYMNYKLGGEGRGYFNTPGVLMANAAIHAWGGAHLELGEHMLTTEYFPNSNLSMKGELKKAMVTYYDFITGYENLLRDGGEFYGATVSSTDGKMTVNQWPPVRNQIATVGKRFDNRDVIHFLNYTNAVHLDWCDSNGTQAVPSLIESAQTKIAVKGTAKSVWVASPDASFGVSRKLDFTQEGNEIKVTLPSLSYWTMLVVEYE</sequence>
<dbReference type="SUPFAM" id="SSF51445">
    <property type="entry name" value="(Trans)glycosidases"/>
    <property type="match status" value="1"/>
</dbReference>
<feature type="chain" id="PRO_5026327008" evidence="3">
    <location>
        <begin position="22"/>
        <end position="588"/>
    </location>
</feature>
<dbReference type="InterPro" id="IPR013780">
    <property type="entry name" value="Glyco_hydro_b"/>
</dbReference>
<comment type="similarity">
    <text evidence="1">Belongs to the glycosyl hydrolase 66 family.</text>
</comment>
<dbReference type="Pfam" id="PF13199">
    <property type="entry name" value="Glyco_hydro_66"/>
    <property type="match status" value="1"/>
</dbReference>
<dbReference type="Gene3D" id="2.60.40.1180">
    <property type="entry name" value="Golgi alpha-mannosidase II"/>
    <property type="match status" value="1"/>
</dbReference>
<dbReference type="Proteomes" id="UP000501780">
    <property type="component" value="Chromosome"/>
</dbReference>
<accession>A0A6H0KJ61</accession>
<proteinExistence type="inferred from homology"/>
<dbReference type="AlphaFoldDB" id="A0A6H0KJ61"/>
<evidence type="ECO:0000256" key="2">
    <source>
        <dbReference type="ARBA" id="ARBA00022729"/>
    </source>
</evidence>
<dbReference type="Gene3D" id="3.20.20.80">
    <property type="entry name" value="Glycosidases"/>
    <property type="match status" value="1"/>
</dbReference>
<dbReference type="InterPro" id="IPR013783">
    <property type="entry name" value="Ig-like_fold"/>
</dbReference>
<keyword evidence="4" id="KW-0808">Transferase</keyword>
<evidence type="ECO:0000313" key="5">
    <source>
        <dbReference type="Proteomes" id="UP000501780"/>
    </source>
</evidence>
<dbReference type="KEGG" id="bfc:BacF7301_04590"/>
<organism evidence="4 5">
    <name type="scientific">Bacteroides faecium</name>
    <dbReference type="NCBI Taxonomy" id="2715212"/>
    <lineage>
        <taxon>Bacteria</taxon>
        <taxon>Pseudomonadati</taxon>
        <taxon>Bacteroidota</taxon>
        <taxon>Bacteroidia</taxon>
        <taxon>Bacteroidales</taxon>
        <taxon>Bacteroidaceae</taxon>
        <taxon>Bacteroides</taxon>
    </lineage>
</organism>
<gene>
    <name evidence="4" type="ORF">BacF7301_04590</name>
</gene>
<dbReference type="CDD" id="cd14745">
    <property type="entry name" value="GH66"/>
    <property type="match status" value="1"/>
</dbReference>
<dbReference type="InterPro" id="IPR017853">
    <property type="entry name" value="GH"/>
</dbReference>
<dbReference type="InterPro" id="IPR025092">
    <property type="entry name" value="Glyco_hydro_66"/>
</dbReference>
<name>A0A6H0KJ61_9BACE</name>
<evidence type="ECO:0000256" key="1">
    <source>
        <dbReference type="ARBA" id="ARBA00010837"/>
    </source>
</evidence>
<keyword evidence="2 3" id="KW-0732">Signal</keyword>
<dbReference type="Gene3D" id="2.60.40.10">
    <property type="entry name" value="Immunoglobulins"/>
    <property type="match status" value="1"/>
</dbReference>
<protein>
    <submittedName>
        <fullName evidence="4">Cycloisomaltooligosaccharide glucanotransferase</fullName>
    </submittedName>
</protein>
<evidence type="ECO:0000313" key="4">
    <source>
        <dbReference type="EMBL" id="QIU93474.1"/>
    </source>
</evidence>
<dbReference type="GO" id="GO:0016740">
    <property type="term" value="F:transferase activity"/>
    <property type="evidence" value="ECO:0007669"/>
    <property type="project" value="UniProtKB-KW"/>
</dbReference>
<keyword evidence="5" id="KW-1185">Reference proteome</keyword>
<reference evidence="4 5" key="1">
    <citation type="submission" date="2020-03" db="EMBL/GenBank/DDBJ databases">
        <title>Genomic analysis of Bacteroides faecium CBA7301.</title>
        <authorList>
            <person name="Kim J."/>
            <person name="Roh S.W."/>
        </authorList>
    </citation>
    <scope>NUCLEOTIDE SEQUENCE [LARGE SCALE GENOMIC DNA]</scope>
    <source>
        <strain evidence="4 5">CBA7301</strain>
    </source>
</reference>
<dbReference type="PROSITE" id="PS51257">
    <property type="entry name" value="PROKAR_LIPOPROTEIN"/>
    <property type="match status" value="1"/>
</dbReference>
<evidence type="ECO:0000256" key="3">
    <source>
        <dbReference type="SAM" id="SignalP"/>
    </source>
</evidence>